<dbReference type="InterPro" id="IPR014731">
    <property type="entry name" value="ETF_asu_C"/>
</dbReference>
<dbReference type="PANTHER" id="PTHR43153">
    <property type="entry name" value="ELECTRON TRANSFER FLAVOPROTEIN ALPHA"/>
    <property type="match status" value="1"/>
</dbReference>
<keyword evidence="4" id="KW-0274">FAD</keyword>
<dbReference type="Pfam" id="PF00766">
    <property type="entry name" value="ETF_alpha"/>
    <property type="match status" value="1"/>
</dbReference>
<dbReference type="PIRSF" id="PIRSF000089">
    <property type="entry name" value="Electra_flavoP_a"/>
    <property type="match status" value="1"/>
</dbReference>
<evidence type="ECO:0000256" key="1">
    <source>
        <dbReference type="ARBA" id="ARBA00005817"/>
    </source>
</evidence>
<dbReference type="PANTHER" id="PTHR43153:SF1">
    <property type="entry name" value="ELECTRON TRANSFER FLAVOPROTEIN SUBUNIT ALPHA, MITOCHONDRIAL"/>
    <property type="match status" value="1"/>
</dbReference>
<feature type="domain" description="Electron transfer flavoprotein alpha/beta-subunit N-terminal" evidence="6">
    <location>
        <begin position="4"/>
        <end position="186"/>
    </location>
</feature>
<comment type="caution">
    <text evidence="7">The sequence shown here is derived from an EMBL/GenBank/DDBJ whole genome shotgun (WGS) entry which is preliminary data.</text>
</comment>
<evidence type="ECO:0000256" key="5">
    <source>
        <dbReference type="ARBA" id="ARBA00022982"/>
    </source>
</evidence>
<comment type="similarity">
    <text evidence="1">Belongs to the ETF alpha-subunit/FixB family.</text>
</comment>
<dbReference type="GO" id="GO:0050660">
    <property type="term" value="F:flavin adenine dinucleotide binding"/>
    <property type="evidence" value="ECO:0007669"/>
    <property type="project" value="InterPro"/>
</dbReference>
<dbReference type="CDD" id="cd01715">
    <property type="entry name" value="ETF_alpha"/>
    <property type="match status" value="1"/>
</dbReference>
<dbReference type="InterPro" id="IPR001308">
    <property type="entry name" value="ETF_a/FixB"/>
</dbReference>
<dbReference type="SUPFAM" id="SSF52467">
    <property type="entry name" value="DHS-like NAD/FAD-binding domain"/>
    <property type="match status" value="1"/>
</dbReference>
<name>A0A0F9M458_9ZZZZ</name>
<evidence type="ECO:0000256" key="3">
    <source>
        <dbReference type="ARBA" id="ARBA00022630"/>
    </source>
</evidence>
<keyword evidence="3" id="KW-0285">Flavoprotein</keyword>
<sequence length="320" mass="33610">MSSLGVYIELKADKVKKTSLELLTLARQSGRAVTAVIFADDPDAYVDELAAYGVGQVIHVSGLNGQPPGPETLAGNLAEIIREQGIRDLICTHSAQGKDLLPRVAARLEAPLATDCVGVDFDTGIATRPMYAGKVIAKIRLTGDHRLFTLRPNTITPEPAPASTAPEITAVAVIPETPLSEIKEIVKSVAGRVDLTEAQIIISGGRGMKSKENFALLEEVADCLGAAVGASRAAVDAGYASQDMQVGQTGKTVNPVLYIACGISGAIQHFAGMKTSKVIIAVNKDPEAPIFKKADFGIVGDLFDVLPVLADELRKAISNS</sequence>
<evidence type="ECO:0000313" key="7">
    <source>
        <dbReference type="EMBL" id="KKM71420.1"/>
    </source>
</evidence>
<dbReference type="InterPro" id="IPR014729">
    <property type="entry name" value="Rossmann-like_a/b/a_fold"/>
</dbReference>
<reference evidence="7" key="1">
    <citation type="journal article" date="2015" name="Nature">
        <title>Complex archaea that bridge the gap between prokaryotes and eukaryotes.</title>
        <authorList>
            <person name="Spang A."/>
            <person name="Saw J.H."/>
            <person name="Jorgensen S.L."/>
            <person name="Zaremba-Niedzwiedzka K."/>
            <person name="Martijn J."/>
            <person name="Lind A.E."/>
            <person name="van Eijk R."/>
            <person name="Schleper C."/>
            <person name="Guy L."/>
            <person name="Ettema T.J."/>
        </authorList>
    </citation>
    <scope>NUCLEOTIDE SEQUENCE</scope>
</reference>
<dbReference type="Gene3D" id="3.40.50.620">
    <property type="entry name" value="HUPs"/>
    <property type="match status" value="1"/>
</dbReference>
<evidence type="ECO:0000259" key="6">
    <source>
        <dbReference type="SMART" id="SM00893"/>
    </source>
</evidence>
<keyword evidence="5" id="KW-0249">Electron transport</keyword>
<dbReference type="Pfam" id="PF01012">
    <property type="entry name" value="ETF"/>
    <property type="match status" value="1"/>
</dbReference>
<dbReference type="InterPro" id="IPR029035">
    <property type="entry name" value="DHS-like_NAD/FAD-binding_dom"/>
</dbReference>
<dbReference type="GO" id="GO:0033539">
    <property type="term" value="P:fatty acid beta-oxidation using acyl-CoA dehydrogenase"/>
    <property type="evidence" value="ECO:0007669"/>
    <property type="project" value="TreeGrafter"/>
</dbReference>
<protein>
    <recommendedName>
        <fullName evidence="6">Electron transfer flavoprotein alpha/beta-subunit N-terminal domain-containing protein</fullName>
    </recommendedName>
</protein>
<evidence type="ECO:0000256" key="4">
    <source>
        <dbReference type="ARBA" id="ARBA00022827"/>
    </source>
</evidence>
<dbReference type="EMBL" id="LAZR01009640">
    <property type="protein sequence ID" value="KKM71420.1"/>
    <property type="molecule type" value="Genomic_DNA"/>
</dbReference>
<gene>
    <name evidence="7" type="ORF">LCGC14_1430800</name>
</gene>
<proteinExistence type="inferred from homology"/>
<dbReference type="InterPro" id="IPR014730">
    <property type="entry name" value="ETF_a/b_N"/>
</dbReference>
<dbReference type="AlphaFoldDB" id="A0A0F9M458"/>
<organism evidence="7">
    <name type="scientific">marine sediment metagenome</name>
    <dbReference type="NCBI Taxonomy" id="412755"/>
    <lineage>
        <taxon>unclassified sequences</taxon>
        <taxon>metagenomes</taxon>
        <taxon>ecological metagenomes</taxon>
    </lineage>
</organism>
<dbReference type="GO" id="GO:0009055">
    <property type="term" value="F:electron transfer activity"/>
    <property type="evidence" value="ECO:0007669"/>
    <property type="project" value="InterPro"/>
</dbReference>
<dbReference type="InterPro" id="IPR018206">
    <property type="entry name" value="ETF_asu_C_CS"/>
</dbReference>
<dbReference type="Gene3D" id="3.40.50.1220">
    <property type="entry name" value="TPP-binding domain"/>
    <property type="match status" value="1"/>
</dbReference>
<dbReference type="FunFam" id="3.40.50.1220:FF:000001">
    <property type="entry name" value="Electron transfer flavoprotein, alpha subunit"/>
    <property type="match status" value="1"/>
</dbReference>
<keyword evidence="2" id="KW-0813">Transport</keyword>
<dbReference type="SUPFAM" id="SSF52402">
    <property type="entry name" value="Adenine nucleotide alpha hydrolases-like"/>
    <property type="match status" value="1"/>
</dbReference>
<dbReference type="SMART" id="SM00893">
    <property type="entry name" value="ETF"/>
    <property type="match status" value="1"/>
</dbReference>
<dbReference type="InterPro" id="IPR033947">
    <property type="entry name" value="ETF_alpha_N"/>
</dbReference>
<accession>A0A0F9M458</accession>
<evidence type="ECO:0000256" key="2">
    <source>
        <dbReference type="ARBA" id="ARBA00022448"/>
    </source>
</evidence>
<dbReference type="PROSITE" id="PS00696">
    <property type="entry name" value="ETF_ALPHA"/>
    <property type="match status" value="1"/>
</dbReference>